<proteinExistence type="predicted"/>
<dbReference type="Proteomes" id="UP000197138">
    <property type="component" value="Unassembled WGS sequence"/>
</dbReference>
<protein>
    <submittedName>
        <fullName evidence="2">Uncharacterized protein</fullName>
    </submittedName>
</protein>
<evidence type="ECO:0000313" key="2">
    <source>
        <dbReference type="EMBL" id="OWM67333.1"/>
    </source>
</evidence>
<dbReference type="AlphaFoldDB" id="A0A218W458"/>
<feature type="compositionally biased region" description="Low complexity" evidence="1">
    <location>
        <begin position="33"/>
        <end position="46"/>
    </location>
</feature>
<accession>A0A218W458</accession>
<dbReference type="EMBL" id="MTKT01005400">
    <property type="protein sequence ID" value="OWM67333.1"/>
    <property type="molecule type" value="Genomic_DNA"/>
</dbReference>
<sequence>MPATLIGCTGPPETIEVARHGFTGNSKTHRLTSPSSSSSSSASQKSQINLFGPSPSPPEVGPVSMELGSALSAL</sequence>
<evidence type="ECO:0000256" key="1">
    <source>
        <dbReference type="SAM" id="MobiDB-lite"/>
    </source>
</evidence>
<comment type="caution">
    <text evidence="2">The sequence shown here is derived from an EMBL/GenBank/DDBJ whole genome shotgun (WGS) entry which is preliminary data.</text>
</comment>
<reference evidence="3" key="1">
    <citation type="journal article" date="2017" name="Plant J.">
        <title>The pomegranate (Punica granatum L.) genome and the genomics of punicalagin biosynthesis.</title>
        <authorList>
            <person name="Qin G."/>
            <person name="Xu C."/>
            <person name="Ming R."/>
            <person name="Tang H."/>
            <person name="Guyot R."/>
            <person name="Kramer E.M."/>
            <person name="Hu Y."/>
            <person name="Yi X."/>
            <person name="Qi Y."/>
            <person name="Xu X."/>
            <person name="Gao Z."/>
            <person name="Pan H."/>
            <person name="Jian J."/>
            <person name="Tian Y."/>
            <person name="Yue Z."/>
            <person name="Xu Y."/>
        </authorList>
    </citation>
    <scope>NUCLEOTIDE SEQUENCE [LARGE SCALE GENOMIC DNA]</scope>
    <source>
        <strain evidence="3">cv. Dabenzi</strain>
    </source>
</reference>
<evidence type="ECO:0000313" key="3">
    <source>
        <dbReference type="Proteomes" id="UP000197138"/>
    </source>
</evidence>
<feature type="region of interest" description="Disordered" evidence="1">
    <location>
        <begin position="23"/>
        <end position="74"/>
    </location>
</feature>
<name>A0A218W458_PUNGR</name>
<gene>
    <name evidence="2" type="ORF">CDL15_Pgr000785</name>
</gene>
<organism evidence="2 3">
    <name type="scientific">Punica granatum</name>
    <name type="common">Pomegranate</name>
    <dbReference type="NCBI Taxonomy" id="22663"/>
    <lineage>
        <taxon>Eukaryota</taxon>
        <taxon>Viridiplantae</taxon>
        <taxon>Streptophyta</taxon>
        <taxon>Embryophyta</taxon>
        <taxon>Tracheophyta</taxon>
        <taxon>Spermatophyta</taxon>
        <taxon>Magnoliopsida</taxon>
        <taxon>eudicotyledons</taxon>
        <taxon>Gunneridae</taxon>
        <taxon>Pentapetalae</taxon>
        <taxon>rosids</taxon>
        <taxon>malvids</taxon>
        <taxon>Myrtales</taxon>
        <taxon>Lythraceae</taxon>
        <taxon>Punica</taxon>
    </lineage>
</organism>